<dbReference type="Proteomes" id="UP001596470">
    <property type="component" value="Unassembled WGS sequence"/>
</dbReference>
<dbReference type="InterPro" id="IPR033801">
    <property type="entry name" value="CBM6-CBM35-CBM36-like_1"/>
</dbReference>
<dbReference type="SUPFAM" id="SSF51126">
    <property type="entry name" value="Pectin lyase-like"/>
    <property type="match status" value="1"/>
</dbReference>
<dbReference type="InterPro" id="IPR006311">
    <property type="entry name" value="TAT_signal"/>
</dbReference>
<feature type="domain" description="Right handed beta helix" evidence="3">
    <location>
        <begin position="426"/>
        <end position="595"/>
    </location>
</feature>
<dbReference type="SMART" id="SM00710">
    <property type="entry name" value="PbH1"/>
    <property type="match status" value="7"/>
</dbReference>
<keyword evidence="1" id="KW-0732">Signal</keyword>
<dbReference type="EMBL" id="JBHSYS010000002">
    <property type="protein sequence ID" value="MFC6957662.1"/>
    <property type="molecule type" value="Genomic_DNA"/>
</dbReference>
<proteinExistence type="predicted"/>
<dbReference type="InterPro" id="IPR006626">
    <property type="entry name" value="PbH1"/>
</dbReference>
<dbReference type="RefSeq" id="WP_382349618.1">
    <property type="nucleotide sequence ID" value="NZ_JBHMBP010000002.1"/>
</dbReference>
<comment type="caution">
    <text evidence="5">The sequence shown here is derived from an EMBL/GenBank/DDBJ whole genome shotgun (WGS) entry which is preliminary data.</text>
</comment>
<name>A0ABW2D960_9ACTN</name>
<dbReference type="InterPro" id="IPR011050">
    <property type="entry name" value="Pectin_lyase_fold/virulence"/>
</dbReference>
<keyword evidence="5" id="KW-0378">Hydrolase</keyword>
<feature type="domain" description="Rhamnogalacturonase A/B/Epimerase-like pectate lyase" evidence="2">
    <location>
        <begin position="224"/>
        <end position="418"/>
    </location>
</feature>
<feature type="domain" description="CBM6/CBM35/CBM36-like 1" evidence="4">
    <location>
        <begin position="47"/>
        <end position="213"/>
    </location>
</feature>
<dbReference type="Gene3D" id="2.160.20.10">
    <property type="entry name" value="Single-stranded right-handed beta-helix, Pectin lyase-like"/>
    <property type="match status" value="1"/>
</dbReference>
<dbReference type="Pfam" id="PF22815">
    <property type="entry name" value="CatAgl_D1"/>
    <property type="match status" value="1"/>
</dbReference>
<dbReference type="Pfam" id="PF12708">
    <property type="entry name" value="Pect-lyase_RHGA_epim"/>
    <property type="match status" value="1"/>
</dbReference>
<protein>
    <submittedName>
        <fullName evidence="5">Glycosyl hydrolase family 28-related protein</fullName>
    </submittedName>
</protein>
<keyword evidence="6" id="KW-1185">Reference proteome</keyword>
<dbReference type="InterPro" id="IPR012334">
    <property type="entry name" value="Pectin_lyas_fold"/>
</dbReference>
<dbReference type="GO" id="GO:0016787">
    <property type="term" value="F:hydrolase activity"/>
    <property type="evidence" value="ECO:0007669"/>
    <property type="project" value="UniProtKB-KW"/>
</dbReference>
<feature type="signal peptide" evidence="1">
    <location>
        <begin position="1"/>
        <end position="39"/>
    </location>
</feature>
<gene>
    <name evidence="5" type="ORF">ACFQS3_10700</name>
</gene>
<reference evidence="6" key="1">
    <citation type="journal article" date="2019" name="Int. J. Syst. Evol. Microbiol.">
        <title>The Global Catalogue of Microorganisms (GCM) 10K type strain sequencing project: providing services to taxonomists for standard genome sequencing and annotation.</title>
        <authorList>
            <consortium name="The Broad Institute Genomics Platform"/>
            <consortium name="The Broad Institute Genome Sequencing Center for Infectious Disease"/>
            <person name="Wu L."/>
            <person name="Ma J."/>
        </authorList>
    </citation>
    <scope>NUCLEOTIDE SEQUENCE [LARGE SCALE GENOMIC DNA]</scope>
    <source>
        <strain evidence="6">KACC 12634</strain>
    </source>
</reference>
<feature type="chain" id="PRO_5046832642" evidence="1">
    <location>
        <begin position="40"/>
        <end position="609"/>
    </location>
</feature>
<evidence type="ECO:0000256" key="1">
    <source>
        <dbReference type="SAM" id="SignalP"/>
    </source>
</evidence>
<accession>A0ABW2D960</accession>
<dbReference type="InterPro" id="IPR039448">
    <property type="entry name" value="Beta_helix"/>
</dbReference>
<evidence type="ECO:0000313" key="5">
    <source>
        <dbReference type="EMBL" id="MFC6957662.1"/>
    </source>
</evidence>
<dbReference type="InterPro" id="IPR024535">
    <property type="entry name" value="RHGA/B-epi-like_pectate_lyase"/>
</dbReference>
<sequence>MTESKRIPTRTISRRTLFGGTAGVAALAALGATATPAAAQANAGAAMPFKTLGAETGALGGGASVTRFTVGTAVPTAASLELEASGYAYVRLAATGQSVTLRNTTGVRANALVVRAALPDAPGGGGVTATLALYVDGVFRQHVTLSSAQTYLYRGSTANPKDPTGGQAHRFYNDFPFFVTGAAIAPGSTVMLRKDAANTAAWYAIDCVDFENVGPARTRPANSVSVLDYGADPNFGADSTAAIQNAVDAARGTGRPVWIPEGKYLTHATTGTQLDFTGVTVTGAGMWRTILYRRVPLPSNSTYRSRYIVGSGTSISHLQIDSNALYRGNNRAGGADYSLEAWGAGGWAIDSVWTRHCDANWLSGSNGTVRNCRSSDSYGDGFNVNNSNAPNPDKLGRDILVQNNYQRGAGDDGFAVYSDAGTAGASAQIERVRVLNNTSVAPYWANGLRIAGGRDIEFRNNLVDSVSSNSAIDIGVYGDTGFPLESATVTGNVFIGGGGWNSTRHGVRITSPNANSLFPNAYTRVTFSNNTVRGSLRAGIFVDLTRNDVTASGNTVDGPANQGVYIRTSVTGTGDFNDNTVRNLRAGQAAFQNDSPTTFPVTGSGNSWQ</sequence>
<evidence type="ECO:0000259" key="3">
    <source>
        <dbReference type="Pfam" id="PF13229"/>
    </source>
</evidence>
<dbReference type="Pfam" id="PF13229">
    <property type="entry name" value="Beta_helix"/>
    <property type="match status" value="1"/>
</dbReference>
<evidence type="ECO:0000259" key="4">
    <source>
        <dbReference type="Pfam" id="PF22815"/>
    </source>
</evidence>
<organism evidence="5 6">
    <name type="scientific">Glycomyces mayteni</name>
    <dbReference type="NCBI Taxonomy" id="543887"/>
    <lineage>
        <taxon>Bacteria</taxon>
        <taxon>Bacillati</taxon>
        <taxon>Actinomycetota</taxon>
        <taxon>Actinomycetes</taxon>
        <taxon>Glycomycetales</taxon>
        <taxon>Glycomycetaceae</taxon>
        <taxon>Glycomyces</taxon>
    </lineage>
</organism>
<dbReference type="PROSITE" id="PS51318">
    <property type="entry name" value="TAT"/>
    <property type="match status" value="1"/>
</dbReference>
<evidence type="ECO:0000313" key="6">
    <source>
        <dbReference type="Proteomes" id="UP001596470"/>
    </source>
</evidence>
<evidence type="ECO:0000259" key="2">
    <source>
        <dbReference type="Pfam" id="PF12708"/>
    </source>
</evidence>